<feature type="compositionally biased region" description="Polar residues" evidence="1">
    <location>
        <begin position="123"/>
        <end position="136"/>
    </location>
</feature>
<proteinExistence type="predicted"/>
<name>A0A1S8BHE4_9PEZI</name>
<accession>A0A1S8BHE4</accession>
<evidence type="ECO:0000313" key="4">
    <source>
        <dbReference type="EMBL" id="OMP86866.1"/>
    </source>
</evidence>
<dbReference type="EMBL" id="MSZU01000077">
    <property type="protein sequence ID" value="OMP86866.1"/>
    <property type="molecule type" value="Genomic_DNA"/>
</dbReference>
<dbReference type="STRING" id="420778.A0A1S8BHE4"/>
<keyword evidence="6" id="KW-1185">Reference proteome</keyword>
<dbReference type="Proteomes" id="UP001430584">
    <property type="component" value="Unassembled WGS sequence"/>
</dbReference>
<dbReference type="Proteomes" id="UP000190776">
    <property type="component" value="Unassembled WGS sequence"/>
</dbReference>
<dbReference type="Pfam" id="PF22943">
    <property type="entry name" value="HTH_68"/>
    <property type="match status" value="1"/>
</dbReference>
<evidence type="ECO:0000259" key="2">
    <source>
        <dbReference type="Pfam" id="PF22943"/>
    </source>
</evidence>
<reference evidence="3 6" key="2">
    <citation type="submission" date="2024-02" db="EMBL/GenBank/DDBJ databases">
        <title>De novo assembly and annotation of 12 fungi associated with fruit tree decline syndrome in Ontario, Canada.</title>
        <authorList>
            <person name="Sulman M."/>
            <person name="Ellouze W."/>
            <person name="Ilyukhin E."/>
        </authorList>
    </citation>
    <scope>NUCLEOTIDE SEQUENCE [LARGE SCALE GENOMIC DNA]</scope>
    <source>
        <strain evidence="3 6">FDS-637</strain>
    </source>
</reference>
<dbReference type="EMBL" id="JAJVCZ030000002">
    <property type="protein sequence ID" value="KAL0262523.1"/>
    <property type="molecule type" value="Genomic_DNA"/>
</dbReference>
<evidence type="ECO:0000313" key="6">
    <source>
        <dbReference type="Proteomes" id="UP001430584"/>
    </source>
</evidence>
<feature type="region of interest" description="Disordered" evidence="1">
    <location>
        <begin position="1"/>
        <end position="152"/>
    </location>
</feature>
<feature type="compositionally biased region" description="Low complexity" evidence="1">
    <location>
        <begin position="1"/>
        <end position="31"/>
    </location>
</feature>
<dbReference type="AlphaFoldDB" id="A0A1S8BHE4"/>
<protein>
    <recommendedName>
        <fullName evidence="2">Helix-turn-helix domain-containing protein</fullName>
    </recommendedName>
</protein>
<feature type="domain" description="Helix-turn-helix" evidence="2">
    <location>
        <begin position="189"/>
        <end position="233"/>
    </location>
</feature>
<dbReference type="OrthoDB" id="4085451at2759"/>
<dbReference type="InterPro" id="IPR054448">
    <property type="entry name" value="HTH_put_ascomycetes"/>
</dbReference>
<sequence length="235" mass="24796">MGSSASKASRAANNAARVYPTAASKATTNAPKPAPAGRASQPGPTVRPQPQVSETRNEAINHDAADPAFAAQLRSLGPVDANPYTSNSSTSPYEPRRQPPEPSTTTNATMPPTSSRRHDTTTPRDTSNLPDFSTGPNPYGPPSGFASAMMPPRTHNPALTILSARDRLAGEAEREFADLGTSRGGGRSFLDVVELRKVLVLRDRRGRPAGEIERQLGLREGVVGKLGPRGVVEAV</sequence>
<comment type="caution">
    <text evidence="4">The sequence shown here is derived from an EMBL/GenBank/DDBJ whole genome shotgun (WGS) entry which is preliminary data.</text>
</comment>
<organism evidence="4 5">
    <name type="scientific">Diplodia seriata</name>
    <dbReference type="NCBI Taxonomy" id="420778"/>
    <lineage>
        <taxon>Eukaryota</taxon>
        <taxon>Fungi</taxon>
        <taxon>Dikarya</taxon>
        <taxon>Ascomycota</taxon>
        <taxon>Pezizomycotina</taxon>
        <taxon>Dothideomycetes</taxon>
        <taxon>Dothideomycetes incertae sedis</taxon>
        <taxon>Botryosphaeriales</taxon>
        <taxon>Botryosphaeriaceae</taxon>
        <taxon>Diplodia</taxon>
    </lineage>
</organism>
<evidence type="ECO:0000313" key="5">
    <source>
        <dbReference type="Proteomes" id="UP000190776"/>
    </source>
</evidence>
<feature type="compositionally biased region" description="Basic and acidic residues" evidence="1">
    <location>
        <begin position="55"/>
        <end position="65"/>
    </location>
</feature>
<feature type="compositionally biased region" description="Polar residues" evidence="1">
    <location>
        <begin position="83"/>
        <end position="92"/>
    </location>
</feature>
<reference evidence="4 5" key="1">
    <citation type="submission" date="2017-01" db="EMBL/GenBank/DDBJ databases">
        <title>Draft genome sequence of Diplodia seriata F98.1, a fungal species involved in grapevine trunk diseases.</title>
        <authorList>
            <person name="Robert-Siegwald G."/>
            <person name="Vallet J."/>
            <person name="Abou-Mansour E."/>
            <person name="Xu J."/>
            <person name="Rey P."/>
            <person name="Bertsch C."/>
            <person name="Rego C."/>
            <person name="Larignon P."/>
            <person name="Fontaine F."/>
            <person name="Lebrun M.-H."/>
        </authorList>
    </citation>
    <scope>NUCLEOTIDE SEQUENCE [LARGE SCALE GENOMIC DNA]</scope>
    <source>
        <strain evidence="4 5">F98.1</strain>
    </source>
</reference>
<evidence type="ECO:0000313" key="3">
    <source>
        <dbReference type="EMBL" id="KAL0262523.1"/>
    </source>
</evidence>
<gene>
    <name evidence="4" type="ORF">BK809_0000541</name>
    <name evidence="3" type="ORF">SLS55_001491</name>
</gene>
<feature type="compositionally biased region" description="Polar residues" evidence="1">
    <location>
        <begin position="103"/>
        <end position="114"/>
    </location>
</feature>
<evidence type="ECO:0000256" key="1">
    <source>
        <dbReference type="SAM" id="MobiDB-lite"/>
    </source>
</evidence>